<proteinExistence type="predicted"/>
<comment type="caution">
    <text evidence="1">The sequence shown here is derived from an EMBL/GenBank/DDBJ whole genome shotgun (WGS) entry which is preliminary data.</text>
</comment>
<dbReference type="Proteomes" id="UP000320176">
    <property type="component" value="Unassembled WGS sequence"/>
</dbReference>
<name>A0A5C6B5J9_9BACT</name>
<protein>
    <submittedName>
        <fullName evidence="1">Uncharacterized protein</fullName>
    </submittedName>
</protein>
<accession>A0A5C6B5J9</accession>
<evidence type="ECO:0000313" key="2">
    <source>
        <dbReference type="Proteomes" id="UP000320176"/>
    </source>
</evidence>
<dbReference type="RefSeq" id="WP_146517773.1">
    <property type="nucleotide sequence ID" value="NZ_CP151726.1"/>
</dbReference>
<reference evidence="1 2" key="1">
    <citation type="submission" date="2019-02" db="EMBL/GenBank/DDBJ databases">
        <title>Deep-cultivation of Planctomycetes and their phenomic and genomic characterization uncovers novel biology.</title>
        <authorList>
            <person name="Wiegand S."/>
            <person name="Jogler M."/>
            <person name="Boedeker C."/>
            <person name="Pinto D."/>
            <person name="Vollmers J."/>
            <person name="Rivas-Marin E."/>
            <person name="Kohn T."/>
            <person name="Peeters S.H."/>
            <person name="Heuer A."/>
            <person name="Rast P."/>
            <person name="Oberbeckmann S."/>
            <person name="Bunk B."/>
            <person name="Jeske O."/>
            <person name="Meyerdierks A."/>
            <person name="Storesund J.E."/>
            <person name="Kallscheuer N."/>
            <person name="Luecker S."/>
            <person name="Lage O.M."/>
            <person name="Pohl T."/>
            <person name="Merkel B.J."/>
            <person name="Hornburger P."/>
            <person name="Mueller R.-W."/>
            <person name="Bruemmer F."/>
            <person name="Labrenz M."/>
            <person name="Spormann A.M."/>
            <person name="Op Den Camp H."/>
            <person name="Overmann J."/>
            <person name="Amann R."/>
            <person name="Jetten M.S.M."/>
            <person name="Mascher T."/>
            <person name="Medema M.H."/>
            <person name="Devos D.P."/>
            <person name="Kaster A.-K."/>
            <person name="Ovreas L."/>
            <person name="Rohde M."/>
            <person name="Galperin M.Y."/>
            <person name="Jogler C."/>
        </authorList>
    </citation>
    <scope>NUCLEOTIDE SEQUENCE [LARGE SCALE GENOMIC DNA]</scope>
    <source>
        <strain evidence="1 2">Pla52n</strain>
    </source>
</reference>
<gene>
    <name evidence="1" type="ORF">Pla52n_01380</name>
</gene>
<dbReference type="AlphaFoldDB" id="A0A5C6B5J9"/>
<dbReference type="EMBL" id="SJPN01000001">
    <property type="protein sequence ID" value="TWU07565.1"/>
    <property type="molecule type" value="Genomic_DNA"/>
</dbReference>
<keyword evidence="2" id="KW-1185">Reference proteome</keyword>
<organism evidence="1 2">
    <name type="scientific">Stieleria varia</name>
    <dbReference type="NCBI Taxonomy" id="2528005"/>
    <lineage>
        <taxon>Bacteria</taxon>
        <taxon>Pseudomonadati</taxon>
        <taxon>Planctomycetota</taxon>
        <taxon>Planctomycetia</taxon>
        <taxon>Pirellulales</taxon>
        <taxon>Pirellulaceae</taxon>
        <taxon>Stieleria</taxon>
    </lineage>
</organism>
<sequence length="179" mass="20664">MLSRLRRSITLIRQRLTNSVFLERDDVSRAFMIRSLDRPELSETLPYTWKGESFFRFWNATLDLEVTTSHGTLNEAQNQAVLAATTCDAPMIKQDSLDQIADWFNATYANHEILVDDEIHNAPLRTHDDVVAKVSLPRVVIDLSETAVPGRFELHFPWRTHNFYDFTVDVNLWAVQGKT</sequence>
<evidence type="ECO:0000313" key="1">
    <source>
        <dbReference type="EMBL" id="TWU07565.1"/>
    </source>
</evidence>